<dbReference type="SUPFAM" id="SSF52091">
    <property type="entry name" value="SpoIIaa-like"/>
    <property type="match status" value="1"/>
</dbReference>
<dbReference type="InterPro" id="IPR036513">
    <property type="entry name" value="STAS_dom_sf"/>
</dbReference>
<dbReference type="InterPro" id="IPR002645">
    <property type="entry name" value="STAS_dom"/>
</dbReference>
<organism evidence="2 3">
    <name type="scientific">Arachidicoccus soli</name>
    <dbReference type="NCBI Taxonomy" id="2341117"/>
    <lineage>
        <taxon>Bacteria</taxon>
        <taxon>Pseudomonadati</taxon>
        <taxon>Bacteroidota</taxon>
        <taxon>Chitinophagia</taxon>
        <taxon>Chitinophagales</taxon>
        <taxon>Chitinophagaceae</taxon>
        <taxon>Arachidicoccus</taxon>
    </lineage>
</organism>
<dbReference type="OrthoDB" id="667243at2"/>
<evidence type="ECO:0000313" key="3">
    <source>
        <dbReference type="Proteomes" id="UP000266118"/>
    </source>
</evidence>
<dbReference type="Pfam" id="PF01740">
    <property type="entry name" value="STAS"/>
    <property type="match status" value="1"/>
</dbReference>
<name>A0A386HLQ0_9BACT</name>
<dbReference type="EMBL" id="CP032489">
    <property type="protein sequence ID" value="AYD46539.1"/>
    <property type="molecule type" value="Genomic_DNA"/>
</dbReference>
<evidence type="ECO:0000259" key="1">
    <source>
        <dbReference type="Pfam" id="PF01740"/>
    </source>
</evidence>
<dbReference type="Gene3D" id="3.30.750.24">
    <property type="entry name" value="STAS domain"/>
    <property type="match status" value="1"/>
</dbReference>
<dbReference type="RefSeq" id="WP_119984669.1">
    <property type="nucleotide sequence ID" value="NZ_CP032489.1"/>
</dbReference>
<feature type="domain" description="STAS" evidence="1">
    <location>
        <begin position="12"/>
        <end position="107"/>
    </location>
</feature>
<dbReference type="KEGG" id="ark:D6B99_02240"/>
<keyword evidence="3" id="KW-1185">Reference proteome</keyword>
<protein>
    <submittedName>
        <fullName evidence="2">STAS domain-containing protein</fullName>
    </submittedName>
</protein>
<evidence type="ECO:0000313" key="2">
    <source>
        <dbReference type="EMBL" id="AYD46539.1"/>
    </source>
</evidence>
<reference evidence="2 3" key="1">
    <citation type="submission" date="2018-09" db="EMBL/GenBank/DDBJ databases">
        <title>Arachidicoccus sp. nov., a bacterium isolated from soil.</title>
        <authorList>
            <person name="Weon H.-Y."/>
            <person name="Kwon S.-W."/>
            <person name="Lee S.A."/>
        </authorList>
    </citation>
    <scope>NUCLEOTIDE SEQUENCE [LARGE SCALE GENOMIC DNA]</scope>
    <source>
        <strain evidence="2 3">KIS59-12</strain>
    </source>
</reference>
<dbReference type="Proteomes" id="UP000266118">
    <property type="component" value="Chromosome"/>
</dbReference>
<accession>A0A386HLQ0</accession>
<proteinExistence type="predicted"/>
<dbReference type="AlphaFoldDB" id="A0A386HLQ0"/>
<sequence>MKVKVDTKEIFYVARLEDRLFSVNLAEELTNIVTKRLGEPAKNVIVDFGKIAIAEKQALIDLATLHQLAYKNEISFVLCNIQSDVIKTFEELHLYDALNITPTESEAWDIVQMEEIERELLRED</sequence>
<gene>
    <name evidence="2" type="ORF">D6B99_02240</name>
</gene>